<dbReference type="GO" id="GO:0016020">
    <property type="term" value="C:membrane"/>
    <property type="evidence" value="ECO:0007669"/>
    <property type="project" value="UniProtKB-SubCell"/>
</dbReference>
<dbReference type="Proteomes" id="UP000546213">
    <property type="component" value="Unassembled WGS sequence"/>
</dbReference>
<sequence>MVVSTIITVSGPALLNKFAIGLAGEAGTWVFKQILHSASGGSDTDKIRRDISGAVTEMKELKRTVDTLSRELPEALLQLRSDSLRESLTKIETMYDTITDLMETAVTLPEDISDVEREKRLIAIQTRLENRLTMCSNEIPGILDRINDFLAEDGPRSFLRQAVQKAFDNSHEFISYYEKSKTSMLSYWVVVVKGISLLQMAYDAPNVDFSEGMLTIRRQKDKLNSQEQIFKAVVGENTVRLVEWALLRPSLTRITLLTNEGYGIGPDPFLGDLLALLTGARIPVHRKLDGLGTSNIVAMWEMPFGCGFDADLKNATEGKMADKVTDDLKHTQSIKEGTISDASTAEALTLCRDADEVETSPELDKTLRWKLDLRLMPLLCFTYALQSIDKNTISYAAVFGLREDLNLKGDEFSWTGGIFYLGYLIWEFPTSMFLQRFPINYFMSGTVIAWGAVLMAHGAVNSFTTLIVVRVLLGALEAAINPGTMLLFSMYYTRKEQPLRMGIWIGSAGMGYIIAGIASFGIGHVKSALPSWRVLFIIWGSITVAWGVILLFLLPGAPMRAKFLTADEKARVVARVRGNGTGIENKHFKMVQFWEAMLDVKTWLLFLFALTSNSPNGGLSAFQGLIIKGAGFSTLDTTLYQMPSGAVQLVACVLACWGASVIKNSRIPIMLLGLVPFLAGVLGLHFLPHSDAYARLACLWMSFSYTATWTLSMSVSMANTAGHTKKITTNAILLIGYCLGNFVGPFFFKSSQAPQYGLGVGMMFTCIAIQVASLVALWVLLWMRNRSRRDLHTLENQQKAWEAGLLDETDFKNKYFQYVY</sequence>
<evidence type="ECO:0000259" key="10">
    <source>
        <dbReference type="PROSITE" id="PS50850"/>
    </source>
</evidence>
<gene>
    <name evidence="11" type="ORF">FPCIR_4238</name>
</gene>
<dbReference type="FunFam" id="1.20.1250.20:FF:000064">
    <property type="entry name" value="MFS allantoate transporter"/>
    <property type="match status" value="1"/>
</dbReference>
<evidence type="ECO:0000256" key="7">
    <source>
        <dbReference type="ARBA" id="ARBA00037968"/>
    </source>
</evidence>
<evidence type="ECO:0000256" key="9">
    <source>
        <dbReference type="SAM" id="Phobius"/>
    </source>
</evidence>
<proteinExistence type="inferred from homology"/>
<evidence type="ECO:0000256" key="8">
    <source>
        <dbReference type="SAM" id="Coils"/>
    </source>
</evidence>
<keyword evidence="6" id="KW-0325">Glycoprotein</keyword>
<evidence type="ECO:0000256" key="3">
    <source>
        <dbReference type="ARBA" id="ARBA00022692"/>
    </source>
</evidence>
<keyword evidence="8" id="KW-0175">Coiled coil</keyword>
<keyword evidence="5 9" id="KW-0472">Membrane</keyword>
<dbReference type="OrthoDB" id="6730379at2759"/>
<dbReference type="AlphaFoldDB" id="A0A8H5PGB9"/>
<keyword evidence="12" id="KW-1185">Reference proteome</keyword>
<feature type="transmembrane region" description="Helical" evidence="9">
    <location>
        <begin position="669"/>
        <end position="687"/>
    </location>
</feature>
<evidence type="ECO:0000256" key="6">
    <source>
        <dbReference type="ARBA" id="ARBA00023180"/>
    </source>
</evidence>
<name>A0A8H5PGB9_9HYPO</name>
<feature type="transmembrane region" description="Helical" evidence="9">
    <location>
        <begin position="534"/>
        <end position="554"/>
    </location>
</feature>
<protein>
    <submittedName>
        <fullName evidence="11">DAL5-Allantoate ureidosuccinate permease</fullName>
    </submittedName>
</protein>
<keyword evidence="4 9" id="KW-1133">Transmembrane helix</keyword>
<dbReference type="SUPFAM" id="SSF103473">
    <property type="entry name" value="MFS general substrate transporter"/>
    <property type="match status" value="1"/>
</dbReference>
<evidence type="ECO:0000313" key="12">
    <source>
        <dbReference type="Proteomes" id="UP000546213"/>
    </source>
</evidence>
<evidence type="ECO:0000256" key="1">
    <source>
        <dbReference type="ARBA" id="ARBA00004141"/>
    </source>
</evidence>
<feature type="transmembrane region" description="Helical" evidence="9">
    <location>
        <begin position="412"/>
        <end position="429"/>
    </location>
</feature>
<comment type="caution">
    <text evidence="11">The sequence shown here is derived from an EMBL/GenBank/DDBJ whole genome shotgun (WGS) entry which is preliminary data.</text>
</comment>
<dbReference type="PROSITE" id="PS50850">
    <property type="entry name" value="MFS"/>
    <property type="match status" value="1"/>
</dbReference>
<feature type="coiled-coil region" evidence="8">
    <location>
        <begin position="51"/>
        <end position="78"/>
    </location>
</feature>
<keyword evidence="3 9" id="KW-0812">Transmembrane</keyword>
<evidence type="ECO:0000313" key="11">
    <source>
        <dbReference type="EMBL" id="KAF5595972.1"/>
    </source>
</evidence>
<feature type="transmembrane region" description="Helical" evidence="9">
    <location>
        <begin position="501"/>
        <end position="522"/>
    </location>
</feature>
<evidence type="ECO:0000256" key="2">
    <source>
        <dbReference type="ARBA" id="ARBA00022448"/>
    </source>
</evidence>
<feature type="transmembrane region" description="Helical" evidence="9">
    <location>
        <begin position="693"/>
        <end position="715"/>
    </location>
</feature>
<dbReference type="InterPro" id="IPR011701">
    <property type="entry name" value="MFS"/>
</dbReference>
<evidence type="ECO:0000256" key="5">
    <source>
        <dbReference type="ARBA" id="ARBA00023136"/>
    </source>
</evidence>
<dbReference type="InterPro" id="IPR020846">
    <property type="entry name" value="MFS_dom"/>
</dbReference>
<keyword evidence="2" id="KW-0813">Transport</keyword>
<feature type="transmembrane region" description="Helical" evidence="9">
    <location>
        <begin position="727"/>
        <end position="748"/>
    </location>
</feature>
<dbReference type="Pfam" id="PF07690">
    <property type="entry name" value="MFS_1"/>
    <property type="match status" value="1"/>
</dbReference>
<reference evidence="11 12" key="1">
    <citation type="submission" date="2020-05" db="EMBL/GenBank/DDBJ databases">
        <title>Identification and distribution of gene clusters putatively required for synthesis of sphingolipid metabolism inhibitors in phylogenetically diverse species of the filamentous fungus Fusarium.</title>
        <authorList>
            <person name="Kim H.-S."/>
            <person name="Busman M."/>
            <person name="Brown D.W."/>
            <person name="Divon H."/>
            <person name="Uhlig S."/>
            <person name="Proctor R.H."/>
        </authorList>
    </citation>
    <scope>NUCLEOTIDE SEQUENCE [LARGE SCALE GENOMIC DNA]</scope>
    <source>
        <strain evidence="11 12">NRRL 36939</strain>
    </source>
</reference>
<comment type="similarity">
    <text evidence="7">Belongs to the major facilitator superfamily. Allantoate permease family.</text>
</comment>
<evidence type="ECO:0000256" key="4">
    <source>
        <dbReference type="ARBA" id="ARBA00022989"/>
    </source>
</evidence>
<dbReference type="PANTHER" id="PTHR43791">
    <property type="entry name" value="PERMEASE-RELATED"/>
    <property type="match status" value="1"/>
</dbReference>
<dbReference type="InterPro" id="IPR036259">
    <property type="entry name" value="MFS_trans_sf"/>
</dbReference>
<feature type="domain" description="Major facilitator superfamily (MFS) profile" evidence="10">
    <location>
        <begin position="375"/>
        <end position="788"/>
    </location>
</feature>
<feature type="transmembrane region" description="Helical" evidence="9">
    <location>
        <begin position="760"/>
        <end position="782"/>
    </location>
</feature>
<feature type="transmembrane region" description="Helical" evidence="9">
    <location>
        <begin position="466"/>
        <end position="489"/>
    </location>
</feature>
<feature type="transmembrane region" description="Helical" evidence="9">
    <location>
        <begin position="441"/>
        <end position="460"/>
    </location>
</feature>
<accession>A0A8H5PGB9</accession>
<organism evidence="11 12">
    <name type="scientific">Fusarium pseudocircinatum</name>
    <dbReference type="NCBI Taxonomy" id="56676"/>
    <lineage>
        <taxon>Eukaryota</taxon>
        <taxon>Fungi</taxon>
        <taxon>Dikarya</taxon>
        <taxon>Ascomycota</taxon>
        <taxon>Pezizomycotina</taxon>
        <taxon>Sordariomycetes</taxon>
        <taxon>Hypocreomycetidae</taxon>
        <taxon>Hypocreales</taxon>
        <taxon>Nectriaceae</taxon>
        <taxon>Fusarium</taxon>
        <taxon>Fusarium fujikuroi species complex</taxon>
    </lineage>
</organism>
<feature type="transmembrane region" description="Helical" evidence="9">
    <location>
        <begin position="645"/>
        <end position="662"/>
    </location>
</feature>
<dbReference type="PANTHER" id="PTHR43791:SF97">
    <property type="entry name" value="ALLANTOATE TRANSPORTER, PUTATIVE (AFU_ORTHOLOGUE AFUA_1G14700)-RELATED"/>
    <property type="match status" value="1"/>
</dbReference>
<comment type="subcellular location">
    <subcellularLocation>
        <location evidence="1">Membrane</location>
        <topology evidence="1">Multi-pass membrane protein</topology>
    </subcellularLocation>
</comment>
<dbReference type="Gene3D" id="1.20.1250.20">
    <property type="entry name" value="MFS general substrate transporter like domains"/>
    <property type="match status" value="1"/>
</dbReference>
<dbReference type="GO" id="GO:0022857">
    <property type="term" value="F:transmembrane transporter activity"/>
    <property type="evidence" value="ECO:0007669"/>
    <property type="project" value="InterPro"/>
</dbReference>
<dbReference type="EMBL" id="JAAOAS010000087">
    <property type="protein sequence ID" value="KAF5595972.1"/>
    <property type="molecule type" value="Genomic_DNA"/>
</dbReference>